<evidence type="ECO:0000313" key="2">
    <source>
        <dbReference type="Proteomes" id="UP001152795"/>
    </source>
</evidence>
<dbReference type="EMBL" id="CACRXK020003749">
    <property type="protein sequence ID" value="CAB4000077.1"/>
    <property type="molecule type" value="Genomic_DNA"/>
</dbReference>
<protein>
    <submittedName>
        <fullName evidence="1">Uncharacterized protein</fullName>
    </submittedName>
</protein>
<proteinExistence type="predicted"/>
<gene>
    <name evidence="1" type="ORF">PACLA_8A044150</name>
</gene>
<dbReference type="AlphaFoldDB" id="A0A6S7HAH8"/>
<name>A0A6S7HAH8_PARCT</name>
<organism evidence="1 2">
    <name type="scientific">Paramuricea clavata</name>
    <name type="common">Red gorgonian</name>
    <name type="synonym">Violescent sea-whip</name>
    <dbReference type="NCBI Taxonomy" id="317549"/>
    <lineage>
        <taxon>Eukaryota</taxon>
        <taxon>Metazoa</taxon>
        <taxon>Cnidaria</taxon>
        <taxon>Anthozoa</taxon>
        <taxon>Octocorallia</taxon>
        <taxon>Malacalcyonacea</taxon>
        <taxon>Plexauridae</taxon>
        <taxon>Paramuricea</taxon>
    </lineage>
</organism>
<comment type="caution">
    <text evidence="1">The sequence shown here is derived from an EMBL/GenBank/DDBJ whole genome shotgun (WGS) entry which is preliminary data.</text>
</comment>
<dbReference type="OrthoDB" id="8300661at2759"/>
<keyword evidence="2" id="KW-1185">Reference proteome</keyword>
<sequence>MRFVIGFTGLQIKPFQRLCKDNKSIESHNNGLKAPMKCSTPWQDKKFGYVPHAKTERAKFLNENVLPYFYKSQWKWSENARSLTQKFHSEGRRQYDLHVQLKKLQESLSSLIRKLSEDPLKPNDLKAIIYRIEQIEHPGEKVDKCNELIRQNDEKCFTKSGKIQSGYECSHSFNEKCYSDITSLKNKIVDALSRMHNRAKSRKRRLERQEEKCKRVFKLVTLSTVTCCYGDTA</sequence>
<reference evidence="1" key="1">
    <citation type="submission" date="2020-04" db="EMBL/GenBank/DDBJ databases">
        <authorList>
            <person name="Alioto T."/>
            <person name="Alioto T."/>
            <person name="Gomez Garrido J."/>
        </authorList>
    </citation>
    <scope>NUCLEOTIDE SEQUENCE</scope>
    <source>
        <strain evidence="1">A484AB</strain>
    </source>
</reference>
<evidence type="ECO:0000313" key="1">
    <source>
        <dbReference type="EMBL" id="CAB4000077.1"/>
    </source>
</evidence>
<accession>A0A6S7HAH8</accession>
<dbReference type="Proteomes" id="UP001152795">
    <property type="component" value="Unassembled WGS sequence"/>
</dbReference>